<comment type="caution">
    <text evidence="1">The sequence shown here is derived from an EMBL/GenBank/DDBJ whole genome shotgun (WGS) entry which is preliminary data.</text>
</comment>
<name>A0A7J6S859_PEROL</name>
<accession>A0A7J6S859</accession>
<organism evidence="1 2">
    <name type="scientific">Perkinsus olseni</name>
    <name type="common">Perkinsus atlanticus</name>
    <dbReference type="NCBI Taxonomy" id="32597"/>
    <lineage>
        <taxon>Eukaryota</taxon>
        <taxon>Sar</taxon>
        <taxon>Alveolata</taxon>
        <taxon>Perkinsozoa</taxon>
        <taxon>Perkinsea</taxon>
        <taxon>Perkinsida</taxon>
        <taxon>Perkinsidae</taxon>
        <taxon>Perkinsus</taxon>
    </lineage>
</organism>
<dbReference type="Proteomes" id="UP000574390">
    <property type="component" value="Unassembled WGS sequence"/>
</dbReference>
<dbReference type="AlphaFoldDB" id="A0A7J6S859"/>
<feature type="non-terminal residue" evidence="1">
    <location>
        <position position="297"/>
    </location>
</feature>
<protein>
    <submittedName>
        <fullName evidence="1">Mitochondrial import inner membrane translocase subunit TIM44</fullName>
    </submittedName>
</protein>
<sequence>MSSEPAFLTASASIGKLPPPGSAVAELLRTYYGAEAWESRMDRWRVWHKSSLCAMSSSVEITNCAFDYIVETLLAAASAEGHLDSGVLVVLGCGISSDGRAYFNQHRSESEGVSYFTAEAMDDLVDILRKRLLRLLEKMQVLQVLASVAVFIRPDLRHKVPCPALWRQPAVIQPSELSEISYVSVMCMRECIKSIQKDSPPIASEMPARPLLLSLGKLAPPIADEISPISRRAVESTVNCNVKRHHLRELKSLPRPHPVVHLVVSCLPILLWGVDRLLPWQTLRQELLGLGDELILE</sequence>
<gene>
    <name evidence="1" type="primary">TIMM44_1</name>
    <name evidence="1" type="ORF">FOZ62_000857</name>
</gene>
<dbReference type="EMBL" id="JABANM010017178">
    <property type="protein sequence ID" value="KAF4728210.1"/>
    <property type="molecule type" value="Genomic_DNA"/>
</dbReference>
<reference evidence="1 2" key="1">
    <citation type="submission" date="2020-04" db="EMBL/GenBank/DDBJ databases">
        <title>Perkinsus olseni comparative genomics.</title>
        <authorList>
            <person name="Bogema D.R."/>
        </authorList>
    </citation>
    <scope>NUCLEOTIDE SEQUENCE [LARGE SCALE GENOMIC DNA]</scope>
    <source>
        <strain evidence="1">ATCC PRA-205</strain>
    </source>
</reference>
<evidence type="ECO:0000313" key="2">
    <source>
        <dbReference type="Proteomes" id="UP000574390"/>
    </source>
</evidence>
<evidence type="ECO:0000313" key="1">
    <source>
        <dbReference type="EMBL" id="KAF4728210.1"/>
    </source>
</evidence>
<proteinExistence type="predicted"/>